<dbReference type="EMBL" id="RQHF01000014">
    <property type="protein sequence ID" value="TGM58473.1"/>
    <property type="molecule type" value="Genomic_DNA"/>
</dbReference>
<dbReference type="Gene3D" id="3.60.21.10">
    <property type="match status" value="1"/>
</dbReference>
<protein>
    <recommendedName>
        <fullName evidence="1">Calcineurin-like phosphoesterase domain-containing protein</fullName>
    </recommendedName>
</protein>
<evidence type="ECO:0000313" key="3">
    <source>
        <dbReference type="Proteomes" id="UP000298112"/>
    </source>
</evidence>
<proteinExistence type="predicted"/>
<dbReference type="Pfam" id="PF00149">
    <property type="entry name" value="Metallophos"/>
    <property type="match status" value="1"/>
</dbReference>
<reference evidence="3" key="1">
    <citation type="journal article" date="2019" name="PLoS Negl. Trop. Dis.">
        <title>Revisiting the worldwide diversity of Leptospira species in the environment.</title>
        <authorList>
            <person name="Vincent A.T."/>
            <person name="Schiettekatte O."/>
            <person name="Bourhy P."/>
            <person name="Veyrier F.J."/>
            <person name="Picardeau M."/>
        </authorList>
    </citation>
    <scope>NUCLEOTIDE SEQUENCE [LARGE SCALE GENOMIC DNA]</scope>
    <source>
        <strain evidence="3">201601955</strain>
    </source>
</reference>
<comment type="caution">
    <text evidence="2">The sequence shown here is derived from an EMBL/GenBank/DDBJ whole genome shotgun (WGS) entry which is preliminary data.</text>
</comment>
<name>A0ABY2NQZ2_9LEPT</name>
<dbReference type="PANTHER" id="PTHR37844">
    <property type="entry name" value="SER/THR PROTEIN PHOSPHATASE SUPERFAMILY (AFU_ORTHOLOGUE AFUA_1G14840)"/>
    <property type="match status" value="1"/>
</dbReference>
<dbReference type="Proteomes" id="UP000298112">
    <property type="component" value="Unassembled WGS sequence"/>
</dbReference>
<feature type="domain" description="Calcineurin-like phosphoesterase" evidence="1">
    <location>
        <begin position="3"/>
        <end position="223"/>
    </location>
</feature>
<dbReference type="SUPFAM" id="SSF56300">
    <property type="entry name" value="Metallo-dependent phosphatases"/>
    <property type="match status" value="1"/>
</dbReference>
<organism evidence="2 3">
    <name type="scientific">Leptospira vanthielii</name>
    <dbReference type="NCBI Taxonomy" id="293085"/>
    <lineage>
        <taxon>Bacteria</taxon>
        <taxon>Pseudomonadati</taxon>
        <taxon>Spirochaetota</taxon>
        <taxon>Spirochaetia</taxon>
        <taxon>Leptospirales</taxon>
        <taxon>Leptospiraceae</taxon>
        <taxon>Leptospira</taxon>
    </lineage>
</organism>
<dbReference type="PANTHER" id="PTHR37844:SF1">
    <property type="entry name" value="CALCINEURIN-LIKE PHOSPHOESTERASE DOMAIN-CONTAINING PROTEIN"/>
    <property type="match status" value="1"/>
</dbReference>
<sequence length="258" mass="30880">MKMKIQYVSDLHLEFPKNRQFLEENSLKTEGDILILAGDIILDKQMKKAESFFNSWRLQYKQIIQIPGNHEFYDGEILYAYPDYYKELASNHIKVNNKTIKIENIRFICSTLWTNIPFEFKNEFETKSNDYKLIYYSKKHSEKRHISIEDTNFFHSLSVDFIKKELTRPFSGKTILVTHQLPSFDLINESDKNYLINHYCASDLTSIYRNYDIDLWIFGHYHRTVDKKINNTRFVSNPLGYMDEKQKEYFSRSAIIEV</sequence>
<evidence type="ECO:0000259" key="1">
    <source>
        <dbReference type="Pfam" id="PF00149"/>
    </source>
</evidence>
<gene>
    <name evidence="2" type="ORF">EHQ95_07000</name>
</gene>
<accession>A0ABY2NQZ2</accession>
<evidence type="ECO:0000313" key="2">
    <source>
        <dbReference type="EMBL" id="TGM58473.1"/>
    </source>
</evidence>
<dbReference type="InterPro" id="IPR004843">
    <property type="entry name" value="Calcineurin-like_PHP"/>
</dbReference>
<keyword evidence="3" id="KW-1185">Reference proteome</keyword>
<dbReference type="InterPro" id="IPR029052">
    <property type="entry name" value="Metallo-depent_PP-like"/>
</dbReference>